<dbReference type="GO" id="GO:0051721">
    <property type="term" value="F:protein phosphatase 2A binding"/>
    <property type="evidence" value="ECO:0007669"/>
    <property type="project" value="TreeGrafter"/>
</dbReference>
<name>A0A3N4L958_9PEZI</name>
<organism evidence="2 3">
    <name type="scientific">Morchella conica CCBAS932</name>
    <dbReference type="NCBI Taxonomy" id="1392247"/>
    <lineage>
        <taxon>Eukaryota</taxon>
        <taxon>Fungi</taxon>
        <taxon>Dikarya</taxon>
        <taxon>Ascomycota</taxon>
        <taxon>Pezizomycotina</taxon>
        <taxon>Pezizomycetes</taxon>
        <taxon>Pezizales</taxon>
        <taxon>Morchellaceae</taxon>
        <taxon>Morchella</taxon>
    </lineage>
</organism>
<dbReference type="OrthoDB" id="10261753at2759"/>
<gene>
    <name evidence="2" type="ORF">P167DRAFT_533967</name>
</gene>
<evidence type="ECO:0000256" key="1">
    <source>
        <dbReference type="SAM" id="MobiDB-lite"/>
    </source>
</evidence>
<dbReference type="InterPro" id="IPR007304">
    <property type="entry name" value="TAP46-like"/>
</dbReference>
<feature type="compositionally biased region" description="Basic and acidic residues" evidence="1">
    <location>
        <begin position="320"/>
        <end position="340"/>
    </location>
</feature>
<sequence>MALNEQEDSTSLRSIFDTTSRLRVEIEESYDYQSDAYQDKLRAALTSYQKCKDLIDQISLFSSNEGLEDVSSSEIRYMLVDFYLAELSLKENAQNRETVLKRSRTLYNRFLSLCDTYDLLSTTDKSAFEKGAVSSSPADPATRRNEKIAKYKAEKELKAKIEQLSQNSHNLDETDVRALHLASISLSIMKALQGLEMIFLELDILSRAPKPSDTPQPPPEQDSRSQGRKNPADSYSEKLDLNIASSMKGGPLLSSSGKPLRPFTLLDSRERLKAGVFKSGHNLPTMTIDEYLEEERKRGGIIEGGGEKSGIIPEPDEDNYEKADAETMKAREWDEFKEANPRGSGNTLNRG</sequence>
<dbReference type="GO" id="GO:0009966">
    <property type="term" value="P:regulation of signal transduction"/>
    <property type="evidence" value="ECO:0007669"/>
    <property type="project" value="InterPro"/>
</dbReference>
<dbReference type="GO" id="GO:0005829">
    <property type="term" value="C:cytosol"/>
    <property type="evidence" value="ECO:0007669"/>
    <property type="project" value="TreeGrafter"/>
</dbReference>
<dbReference type="InParanoid" id="A0A3N4L958"/>
<keyword evidence="3" id="KW-1185">Reference proteome</keyword>
<dbReference type="Proteomes" id="UP000277580">
    <property type="component" value="Unassembled WGS sequence"/>
</dbReference>
<dbReference type="AlphaFoldDB" id="A0A3N4L958"/>
<dbReference type="Pfam" id="PF04177">
    <property type="entry name" value="TAP42"/>
    <property type="match status" value="1"/>
</dbReference>
<feature type="region of interest" description="Disordered" evidence="1">
    <location>
        <begin position="299"/>
        <end position="351"/>
    </location>
</feature>
<reference evidence="2 3" key="1">
    <citation type="journal article" date="2018" name="Nat. Ecol. Evol.">
        <title>Pezizomycetes genomes reveal the molecular basis of ectomycorrhizal truffle lifestyle.</title>
        <authorList>
            <person name="Murat C."/>
            <person name="Payen T."/>
            <person name="Noel B."/>
            <person name="Kuo A."/>
            <person name="Morin E."/>
            <person name="Chen J."/>
            <person name="Kohler A."/>
            <person name="Krizsan K."/>
            <person name="Balestrini R."/>
            <person name="Da Silva C."/>
            <person name="Montanini B."/>
            <person name="Hainaut M."/>
            <person name="Levati E."/>
            <person name="Barry K.W."/>
            <person name="Belfiori B."/>
            <person name="Cichocki N."/>
            <person name="Clum A."/>
            <person name="Dockter R.B."/>
            <person name="Fauchery L."/>
            <person name="Guy J."/>
            <person name="Iotti M."/>
            <person name="Le Tacon F."/>
            <person name="Lindquist E.A."/>
            <person name="Lipzen A."/>
            <person name="Malagnac F."/>
            <person name="Mello A."/>
            <person name="Molinier V."/>
            <person name="Miyauchi S."/>
            <person name="Poulain J."/>
            <person name="Riccioni C."/>
            <person name="Rubini A."/>
            <person name="Sitrit Y."/>
            <person name="Splivallo R."/>
            <person name="Traeger S."/>
            <person name="Wang M."/>
            <person name="Zifcakova L."/>
            <person name="Wipf D."/>
            <person name="Zambonelli A."/>
            <person name="Paolocci F."/>
            <person name="Nowrousian M."/>
            <person name="Ottonello S."/>
            <person name="Baldrian P."/>
            <person name="Spatafora J.W."/>
            <person name="Henrissat B."/>
            <person name="Nagy L.G."/>
            <person name="Aury J.M."/>
            <person name="Wincker P."/>
            <person name="Grigoriev I.V."/>
            <person name="Bonfante P."/>
            <person name="Martin F.M."/>
        </authorList>
    </citation>
    <scope>NUCLEOTIDE SEQUENCE [LARGE SCALE GENOMIC DNA]</scope>
    <source>
        <strain evidence="2 3">CCBAS932</strain>
    </source>
</reference>
<dbReference type="InterPro" id="IPR038511">
    <property type="entry name" value="TAP42/TAP46-like_sf"/>
</dbReference>
<dbReference type="GO" id="GO:0035303">
    <property type="term" value="P:regulation of dephosphorylation"/>
    <property type="evidence" value="ECO:0007669"/>
    <property type="project" value="TreeGrafter"/>
</dbReference>
<evidence type="ECO:0000313" key="2">
    <source>
        <dbReference type="EMBL" id="RPB14535.1"/>
    </source>
</evidence>
<proteinExistence type="predicted"/>
<feature type="region of interest" description="Disordered" evidence="1">
    <location>
        <begin position="209"/>
        <end position="234"/>
    </location>
</feature>
<dbReference type="FunCoup" id="A0A3N4L958">
    <property type="interactions" value="661"/>
</dbReference>
<protein>
    <submittedName>
        <fullName evidence="2">TAP42-like protein</fullName>
    </submittedName>
</protein>
<accession>A0A3N4L958</accession>
<dbReference type="PANTHER" id="PTHR10933">
    <property type="entry name" value="IMMUNOGLOBULIN-BINDING PROTEIN 1"/>
    <property type="match status" value="1"/>
</dbReference>
<evidence type="ECO:0000313" key="3">
    <source>
        <dbReference type="Proteomes" id="UP000277580"/>
    </source>
</evidence>
<dbReference type="Gene3D" id="1.25.40.540">
    <property type="entry name" value="TAP42-like family"/>
    <property type="match status" value="1"/>
</dbReference>
<dbReference type="EMBL" id="ML119117">
    <property type="protein sequence ID" value="RPB14535.1"/>
    <property type="molecule type" value="Genomic_DNA"/>
</dbReference>
<dbReference type="STRING" id="1392247.A0A3N4L958"/>
<dbReference type="PANTHER" id="PTHR10933:SF9">
    <property type="entry name" value="IMMUNOGLOBULIN-BINDING PROTEIN 1"/>
    <property type="match status" value="1"/>
</dbReference>